<organism evidence="3 4">
    <name type="scientific">Paramecium sonneborni</name>
    <dbReference type="NCBI Taxonomy" id="65129"/>
    <lineage>
        <taxon>Eukaryota</taxon>
        <taxon>Sar</taxon>
        <taxon>Alveolata</taxon>
        <taxon>Ciliophora</taxon>
        <taxon>Intramacronucleata</taxon>
        <taxon>Oligohymenophorea</taxon>
        <taxon>Peniculida</taxon>
        <taxon>Parameciidae</taxon>
        <taxon>Paramecium</taxon>
    </lineage>
</organism>
<evidence type="ECO:0000313" key="3">
    <source>
        <dbReference type="EMBL" id="CAD8100089.1"/>
    </source>
</evidence>
<keyword evidence="4" id="KW-1185">Reference proteome</keyword>
<feature type="compositionally biased region" description="Basic residues" evidence="2">
    <location>
        <begin position="503"/>
        <end position="512"/>
    </location>
</feature>
<dbReference type="Proteomes" id="UP000692954">
    <property type="component" value="Unassembled WGS sequence"/>
</dbReference>
<dbReference type="AlphaFoldDB" id="A0A8S1PAL8"/>
<sequence>MEFYYYKLRSKLQPVPLQFYMNQSETTNFKIFVSSVNPFPTKFSCDQIISVKGWKYKIDESKTFHCEYIYISMVCDLDTQVKLKFQFGSRFMKRPQTISRKFEPSSQFIKNMNHQQLERMNSDQLNAEVAEIKKRRKEKLRQRGIFKDLIKENIQKVIEYNEEHQKSFRELKKTQGDNRIGDVLCRKKLMSQNEQQRKEYQQKTKELSKIIRQRHNFVQSKKNLKNRVCTHWFNSIYMSLICTKIYFMFQHKIEAQNQSTLMAFQVKRIMKRIHKRLSAIKGVTIYDRVFFDVKLVLQGFCKAVYQKQLKLHIDKIVPHLKVRAEIYHLKNQVLITNQKILKIRALFLEFLLRFKSYKQMLHNLWNKYFKEQFLKYYNGLDQGKKETIQPFILQLQNQDNFIHFQSIFIETYSKDKLRKYLKDMSVYAKYLKKLRSQKYNKTKRRDFAQDQVMHQPRMFQLPAYDDVLEYLPQLVINNQKVDSRTSQQMQQSQIPLIQESLEKKKKQTKQKK</sequence>
<feature type="region of interest" description="Disordered" evidence="2">
    <location>
        <begin position="482"/>
        <end position="512"/>
    </location>
</feature>
<accession>A0A8S1PAL8</accession>
<evidence type="ECO:0000256" key="1">
    <source>
        <dbReference type="SAM" id="Coils"/>
    </source>
</evidence>
<comment type="caution">
    <text evidence="3">The sequence shown here is derived from an EMBL/GenBank/DDBJ whole genome shotgun (WGS) entry which is preliminary data.</text>
</comment>
<gene>
    <name evidence="3" type="ORF">PSON_ATCC_30995.1.T0730062</name>
</gene>
<reference evidence="3" key="1">
    <citation type="submission" date="2021-01" db="EMBL/GenBank/DDBJ databases">
        <authorList>
            <consortium name="Genoscope - CEA"/>
            <person name="William W."/>
        </authorList>
    </citation>
    <scope>NUCLEOTIDE SEQUENCE</scope>
</reference>
<name>A0A8S1PAL8_9CILI</name>
<evidence type="ECO:0000313" key="4">
    <source>
        <dbReference type="Proteomes" id="UP000692954"/>
    </source>
</evidence>
<feature type="coiled-coil region" evidence="1">
    <location>
        <begin position="186"/>
        <end position="213"/>
    </location>
</feature>
<protein>
    <submittedName>
        <fullName evidence="3">Uncharacterized protein</fullName>
    </submittedName>
</protein>
<keyword evidence="1" id="KW-0175">Coiled coil</keyword>
<dbReference type="EMBL" id="CAJJDN010000073">
    <property type="protein sequence ID" value="CAD8100089.1"/>
    <property type="molecule type" value="Genomic_DNA"/>
</dbReference>
<dbReference type="OrthoDB" id="295823at2759"/>
<evidence type="ECO:0000256" key="2">
    <source>
        <dbReference type="SAM" id="MobiDB-lite"/>
    </source>
</evidence>
<proteinExistence type="predicted"/>